<organism evidence="2 3">
    <name type="scientific">Candidatus Magasanikbacteria bacterium RIFOXYB1_FULL_40_15</name>
    <dbReference type="NCBI Taxonomy" id="1798697"/>
    <lineage>
        <taxon>Bacteria</taxon>
        <taxon>Candidatus Magasanikiibacteriota</taxon>
    </lineage>
</organism>
<feature type="transmembrane region" description="Helical" evidence="1">
    <location>
        <begin position="25"/>
        <end position="43"/>
    </location>
</feature>
<keyword evidence="1" id="KW-0812">Transmembrane</keyword>
<name>A0A1F6NFN6_9BACT</name>
<keyword evidence="1" id="KW-1133">Transmembrane helix</keyword>
<accession>A0A1F6NFN6</accession>
<dbReference type="Proteomes" id="UP000176300">
    <property type="component" value="Unassembled WGS sequence"/>
</dbReference>
<protein>
    <submittedName>
        <fullName evidence="2">Uncharacterized protein</fullName>
    </submittedName>
</protein>
<sequence>MKLKKFLLYLTNNEEVSRHEQGFDIVFLIINSVALVFGTYLFISKGEAQWIPVLVIEYSWALDNMRHNRP</sequence>
<evidence type="ECO:0000313" key="3">
    <source>
        <dbReference type="Proteomes" id="UP000176300"/>
    </source>
</evidence>
<dbReference type="EMBL" id="MFQS01000034">
    <property type="protein sequence ID" value="OGH82670.1"/>
    <property type="molecule type" value="Genomic_DNA"/>
</dbReference>
<evidence type="ECO:0000256" key="1">
    <source>
        <dbReference type="SAM" id="Phobius"/>
    </source>
</evidence>
<keyword evidence="1" id="KW-0472">Membrane</keyword>
<proteinExistence type="predicted"/>
<dbReference type="STRING" id="1798697.A2373_04625"/>
<comment type="caution">
    <text evidence="2">The sequence shown here is derived from an EMBL/GenBank/DDBJ whole genome shotgun (WGS) entry which is preliminary data.</text>
</comment>
<dbReference type="AlphaFoldDB" id="A0A1F6NFN6"/>
<reference evidence="2 3" key="1">
    <citation type="journal article" date="2016" name="Nat. Commun.">
        <title>Thousands of microbial genomes shed light on interconnected biogeochemical processes in an aquifer system.</title>
        <authorList>
            <person name="Anantharaman K."/>
            <person name="Brown C.T."/>
            <person name="Hug L.A."/>
            <person name="Sharon I."/>
            <person name="Castelle C.J."/>
            <person name="Probst A.J."/>
            <person name="Thomas B.C."/>
            <person name="Singh A."/>
            <person name="Wilkins M.J."/>
            <person name="Karaoz U."/>
            <person name="Brodie E.L."/>
            <person name="Williams K.H."/>
            <person name="Hubbard S.S."/>
            <person name="Banfield J.F."/>
        </authorList>
    </citation>
    <scope>NUCLEOTIDE SEQUENCE [LARGE SCALE GENOMIC DNA]</scope>
</reference>
<evidence type="ECO:0000313" key="2">
    <source>
        <dbReference type="EMBL" id="OGH82670.1"/>
    </source>
</evidence>
<gene>
    <name evidence="2" type="ORF">A2373_04625</name>
</gene>